<keyword evidence="4 6" id="KW-1133">Transmembrane helix</keyword>
<protein>
    <submittedName>
        <fullName evidence="7">Glycine betaine carnitine choline ABC transporter, ATP-binding protein</fullName>
    </submittedName>
</protein>
<evidence type="ECO:0000313" key="8">
    <source>
        <dbReference type="Proteomes" id="UP000051992"/>
    </source>
</evidence>
<dbReference type="InterPro" id="IPR051204">
    <property type="entry name" value="ABC_transp_perm/SBD"/>
</dbReference>
<dbReference type="OrthoDB" id="9801163at2"/>
<dbReference type="GO" id="GO:0005886">
    <property type="term" value="C:plasma membrane"/>
    <property type="evidence" value="ECO:0007669"/>
    <property type="project" value="UniProtKB-SubCell"/>
</dbReference>
<evidence type="ECO:0000256" key="1">
    <source>
        <dbReference type="ARBA" id="ARBA00004141"/>
    </source>
</evidence>
<comment type="subcellular location">
    <subcellularLocation>
        <location evidence="6">Cell membrane</location>
        <topology evidence="6">Multi-pass membrane protein</topology>
    </subcellularLocation>
    <subcellularLocation>
        <location evidence="1">Membrane</location>
        <topology evidence="1">Multi-pass membrane protein</topology>
    </subcellularLocation>
</comment>
<dbReference type="GO" id="GO:0005524">
    <property type="term" value="F:ATP binding"/>
    <property type="evidence" value="ECO:0007669"/>
    <property type="project" value="UniProtKB-KW"/>
</dbReference>
<feature type="transmembrane region" description="Helical" evidence="6">
    <location>
        <begin position="183"/>
        <end position="203"/>
    </location>
</feature>
<comment type="similarity">
    <text evidence="6">Belongs to the binding-protein-dependent transport system permease family.</text>
</comment>
<evidence type="ECO:0000256" key="4">
    <source>
        <dbReference type="ARBA" id="ARBA00022989"/>
    </source>
</evidence>
<organism evidence="7 8">
    <name type="scientific">Weissella viridescens</name>
    <name type="common">Lactobacillus viridescens</name>
    <dbReference type="NCBI Taxonomy" id="1629"/>
    <lineage>
        <taxon>Bacteria</taxon>
        <taxon>Bacillati</taxon>
        <taxon>Bacillota</taxon>
        <taxon>Bacilli</taxon>
        <taxon>Lactobacillales</taxon>
        <taxon>Lactobacillaceae</taxon>
        <taxon>Weissella</taxon>
    </lineage>
</organism>
<keyword evidence="7" id="KW-0067">ATP-binding</keyword>
<keyword evidence="3 6" id="KW-0812">Transmembrane</keyword>
<proteinExistence type="inferred from homology"/>
<dbReference type="InterPro" id="IPR000515">
    <property type="entry name" value="MetI-like"/>
</dbReference>
<dbReference type="Proteomes" id="UP000051992">
    <property type="component" value="Unassembled WGS sequence"/>
</dbReference>
<dbReference type="PROSITE" id="PS50928">
    <property type="entry name" value="ABC_TM1"/>
    <property type="match status" value="1"/>
</dbReference>
<evidence type="ECO:0000313" key="7">
    <source>
        <dbReference type="EMBL" id="KRN46378.1"/>
    </source>
</evidence>
<accession>A0A0R2H965</accession>
<name>A0A0R2H965_WEIVI</name>
<evidence type="ECO:0000256" key="3">
    <source>
        <dbReference type="ARBA" id="ARBA00022692"/>
    </source>
</evidence>
<dbReference type="PATRIC" id="fig|1629.5.peg.653"/>
<feature type="transmembrane region" description="Helical" evidence="6">
    <location>
        <begin position="91"/>
        <end position="110"/>
    </location>
</feature>
<evidence type="ECO:0000256" key="2">
    <source>
        <dbReference type="ARBA" id="ARBA00022448"/>
    </source>
</evidence>
<keyword evidence="7" id="KW-0547">Nucleotide-binding</keyword>
<keyword evidence="8" id="KW-1185">Reference proteome</keyword>
<dbReference type="EMBL" id="JQBM01000002">
    <property type="protein sequence ID" value="KRN46378.1"/>
    <property type="molecule type" value="Genomic_DNA"/>
</dbReference>
<comment type="caution">
    <text evidence="7">The sequence shown here is derived from an EMBL/GenBank/DDBJ whole genome shotgun (WGS) entry which is preliminary data.</text>
</comment>
<dbReference type="SUPFAM" id="SSF161098">
    <property type="entry name" value="MetI-like"/>
    <property type="match status" value="1"/>
</dbReference>
<sequence>MDMAKMNIFQQFIAYFAQNGSYVFEQFMRHFLMSVYGVLFAAVIAIPLGIYIANRHTLSKWVIRLASIIQTVPSLAMVSILMLAMGLGVKVVLMATFLYALLPILSNTYTGINQVDRNVLDAGEGMGMTGWQQLYMVKLPLSISVIMAGLRNALVLAIGVVAIGAFVGAGGLGDIIIRGTNATNGGAIILAGALPTAFMSIIADWGMGKIEKFLDPATQIRRKRTQG</sequence>
<dbReference type="GO" id="GO:0031460">
    <property type="term" value="P:glycine betaine transport"/>
    <property type="evidence" value="ECO:0007669"/>
    <property type="project" value="TreeGrafter"/>
</dbReference>
<dbReference type="Gene3D" id="1.10.3720.10">
    <property type="entry name" value="MetI-like"/>
    <property type="match status" value="1"/>
</dbReference>
<feature type="transmembrane region" description="Helical" evidence="6">
    <location>
        <begin position="153"/>
        <end position="177"/>
    </location>
</feature>
<keyword evidence="2 6" id="KW-0813">Transport</keyword>
<dbReference type="FunFam" id="1.10.3720.10:FF:000001">
    <property type="entry name" value="Glycine betaine ABC transporter, permease"/>
    <property type="match status" value="1"/>
</dbReference>
<dbReference type="PANTHER" id="PTHR30177">
    <property type="entry name" value="GLYCINE BETAINE/L-PROLINE TRANSPORT SYSTEM PERMEASE PROTEIN PROW"/>
    <property type="match status" value="1"/>
</dbReference>
<dbReference type="PANTHER" id="PTHR30177:SF4">
    <property type="entry name" value="OSMOPROTECTANT IMPORT PERMEASE PROTEIN OSMW"/>
    <property type="match status" value="1"/>
</dbReference>
<reference evidence="7 8" key="1">
    <citation type="journal article" date="2015" name="Genome Announc.">
        <title>Expanding the biotechnology potential of lactobacilli through comparative genomics of 213 strains and associated genera.</title>
        <authorList>
            <person name="Sun Z."/>
            <person name="Harris H.M."/>
            <person name="McCann A."/>
            <person name="Guo C."/>
            <person name="Argimon S."/>
            <person name="Zhang W."/>
            <person name="Yang X."/>
            <person name="Jeffery I.B."/>
            <person name="Cooney J.C."/>
            <person name="Kagawa T.F."/>
            <person name="Liu W."/>
            <person name="Song Y."/>
            <person name="Salvetti E."/>
            <person name="Wrobel A."/>
            <person name="Rasinkangas P."/>
            <person name="Parkhill J."/>
            <person name="Rea M.C."/>
            <person name="O'Sullivan O."/>
            <person name="Ritari J."/>
            <person name="Douillard F.P."/>
            <person name="Paul Ross R."/>
            <person name="Yang R."/>
            <person name="Briner A.E."/>
            <person name="Felis G.E."/>
            <person name="de Vos W.M."/>
            <person name="Barrangou R."/>
            <person name="Klaenhammer T.R."/>
            <person name="Caufield P.W."/>
            <person name="Cui Y."/>
            <person name="Zhang H."/>
            <person name="O'Toole P.W."/>
        </authorList>
    </citation>
    <scope>NUCLEOTIDE SEQUENCE [LARGE SCALE GENOMIC DNA]</scope>
    <source>
        <strain evidence="7 8">DSM 20410</strain>
    </source>
</reference>
<keyword evidence="5 6" id="KW-0472">Membrane</keyword>
<feature type="transmembrane region" description="Helical" evidence="6">
    <location>
        <begin position="31"/>
        <end position="53"/>
    </location>
</feature>
<evidence type="ECO:0000256" key="6">
    <source>
        <dbReference type="RuleBase" id="RU363032"/>
    </source>
</evidence>
<dbReference type="GO" id="GO:0055085">
    <property type="term" value="P:transmembrane transport"/>
    <property type="evidence" value="ECO:0007669"/>
    <property type="project" value="InterPro"/>
</dbReference>
<dbReference type="CDD" id="cd06261">
    <property type="entry name" value="TM_PBP2"/>
    <property type="match status" value="1"/>
</dbReference>
<dbReference type="Pfam" id="PF00528">
    <property type="entry name" value="BPD_transp_1"/>
    <property type="match status" value="1"/>
</dbReference>
<dbReference type="InterPro" id="IPR035906">
    <property type="entry name" value="MetI-like_sf"/>
</dbReference>
<dbReference type="AlphaFoldDB" id="A0A0R2H965"/>
<gene>
    <name evidence="7" type="ORF">IV50_GL000648</name>
</gene>
<evidence type="ECO:0000256" key="5">
    <source>
        <dbReference type="ARBA" id="ARBA00023136"/>
    </source>
</evidence>